<accession>A0ABT0FYS9</accession>
<proteinExistence type="inferred from homology"/>
<name>A0ABT0FYS9_9ACTN</name>
<evidence type="ECO:0000256" key="2">
    <source>
        <dbReference type="ARBA" id="ARBA00007783"/>
    </source>
</evidence>
<evidence type="ECO:0000256" key="8">
    <source>
        <dbReference type="SAM" id="Phobius"/>
    </source>
</evidence>
<reference evidence="10 11" key="1">
    <citation type="submission" date="2022-04" db="EMBL/GenBank/DDBJ databases">
        <title>Genome draft of Actinomadura sp. ATCC 31491.</title>
        <authorList>
            <person name="Shi X."/>
            <person name="Du Y."/>
        </authorList>
    </citation>
    <scope>NUCLEOTIDE SEQUENCE [LARGE SCALE GENOMIC DNA]</scope>
    <source>
        <strain evidence="10 11">ATCC 31491</strain>
    </source>
</reference>
<dbReference type="PROSITE" id="PS51012">
    <property type="entry name" value="ABC_TM2"/>
    <property type="match status" value="1"/>
</dbReference>
<keyword evidence="5 8" id="KW-0812">Transmembrane</keyword>
<dbReference type="InterPro" id="IPR051449">
    <property type="entry name" value="ABC-2_transporter_component"/>
</dbReference>
<dbReference type="PANTHER" id="PTHR30294">
    <property type="entry name" value="MEMBRANE COMPONENT OF ABC TRANSPORTER YHHJ-RELATED"/>
    <property type="match status" value="1"/>
</dbReference>
<evidence type="ECO:0000256" key="4">
    <source>
        <dbReference type="ARBA" id="ARBA00022475"/>
    </source>
</evidence>
<keyword evidence="6 8" id="KW-1133">Transmembrane helix</keyword>
<feature type="transmembrane region" description="Helical" evidence="8">
    <location>
        <begin position="356"/>
        <end position="376"/>
    </location>
</feature>
<dbReference type="Gene3D" id="3.40.1710.10">
    <property type="entry name" value="abc type-2 transporter like domain"/>
    <property type="match status" value="1"/>
</dbReference>
<evidence type="ECO:0000313" key="10">
    <source>
        <dbReference type="EMBL" id="MCK2217477.1"/>
    </source>
</evidence>
<evidence type="ECO:0000259" key="9">
    <source>
        <dbReference type="PROSITE" id="PS51012"/>
    </source>
</evidence>
<comment type="caution">
    <text evidence="10">The sequence shown here is derived from an EMBL/GenBank/DDBJ whole genome shotgun (WGS) entry which is preliminary data.</text>
</comment>
<evidence type="ECO:0000256" key="5">
    <source>
        <dbReference type="ARBA" id="ARBA00022692"/>
    </source>
</evidence>
<comment type="similarity">
    <text evidence="2">Belongs to the ABC-2 integral membrane protein family.</text>
</comment>
<gene>
    <name evidence="10" type="ORF">MF672_027345</name>
</gene>
<keyword evidence="7 8" id="KW-0472">Membrane</keyword>
<feature type="transmembrane region" description="Helical" evidence="8">
    <location>
        <begin position="301"/>
        <end position="320"/>
    </location>
</feature>
<feature type="transmembrane region" description="Helical" evidence="8">
    <location>
        <begin position="193"/>
        <end position="213"/>
    </location>
</feature>
<sequence>MTTLTAVWAIAWANLVRLFRDRSNLFFVVIFPIVLIAVFGLSFGSGFQPPLGVADADGGPQAARLVRALEQAGHRVVRVGSAEEARDGVERGRLAGALVIPAGYERALRGYVPLTLPYLGRNEPDALQLGAAVRAAVTRVTMPARAAAYARDGSFDELVARAEAAPAPGVTVAASTVGTATALAGMTGYDVAATSQLLLFMFLTSMNGATALIESRQLGVSRRMYATPVTSRGILLGEAAGRVGVALLQGLIIMAGSALLFGVRWGDPAGAVALLLAFALVGGGAGMLLGAAARTGQQATALGLLLALGLAAIGGAMVPLDFFSATLRRLAHLTPHAWALDGFAELLRRDGTLADVLPQLGVLAAYAAAFFALGAWRLRKALTAGP</sequence>
<evidence type="ECO:0000256" key="6">
    <source>
        <dbReference type="ARBA" id="ARBA00022989"/>
    </source>
</evidence>
<dbReference type="Proteomes" id="UP001317259">
    <property type="component" value="Unassembled WGS sequence"/>
</dbReference>
<dbReference type="InterPro" id="IPR013525">
    <property type="entry name" value="ABC2_TM"/>
</dbReference>
<keyword evidence="3" id="KW-0813">Transport</keyword>
<feature type="domain" description="ABC transmembrane type-2" evidence="9">
    <location>
        <begin position="157"/>
        <end position="381"/>
    </location>
</feature>
<comment type="subcellular location">
    <subcellularLocation>
        <location evidence="1">Cell membrane</location>
        <topology evidence="1">Multi-pass membrane protein</topology>
    </subcellularLocation>
</comment>
<protein>
    <submittedName>
        <fullName evidence="10">ABC transporter permease</fullName>
    </submittedName>
</protein>
<keyword evidence="11" id="KW-1185">Reference proteome</keyword>
<dbReference type="Pfam" id="PF12698">
    <property type="entry name" value="ABC2_membrane_3"/>
    <property type="match status" value="1"/>
</dbReference>
<dbReference type="RefSeq" id="WP_242373578.1">
    <property type="nucleotide sequence ID" value="NZ_JAKRKC020000001.1"/>
</dbReference>
<feature type="transmembrane region" description="Helical" evidence="8">
    <location>
        <begin position="234"/>
        <end position="263"/>
    </location>
</feature>
<dbReference type="PANTHER" id="PTHR30294:SF38">
    <property type="entry name" value="TRANSPORT PERMEASE PROTEIN"/>
    <property type="match status" value="1"/>
</dbReference>
<feature type="transmembrane region" description="Helical" evidence="8">
    <location>
        <begin position="25"/>
        <end position="43"/>
    </location>
</feature>
<feature type="transmembrane region" description="Helical" evidence="8">
    <location>
        <begin position="269"/>
        <end position="289"/>
    </location>
</feature>
<evidence type="ECO:0000313" key="11">
    <source>
        <dbReference type="Proteomes" id="UP001317259"/>
    </source>
</evidence>
<organism evidence="10 11">
    <name type="scientific">Actinomadura luzonensis</name>
    <dbReference type="NCBI Taxonomy" id="2805427"/>
    <lineage>
        <taxon>Bacteria</taxon>
        <taxon>Bacillati</taxon>
        <taxon>Actinomycetota</taxon>
        <taxon>Actinomycetes</taxon>
        <taxon>Streptosporangiales</taxon>
        <taxon>Thermomonosporaceae</taxon>
        <taxon>Actinomadura</taxon>
    </lineage>
</organism>
<dbReference type="InterPro" id="IPR047817">
    <property type="entry name" value="ABC2_TM_bact-type"/>
</dbReference>
<evidence type="ECO:0000256" key="3">
    <source>
        <dbReference type="ARBA" id="ARBA00022448"/>
    </source>
</evidence>
<evidence type="ECO:0000256" key="7">
    <source>
        <dbReference type="ARBA" id="ARBA00023136"/>
    </source>
</evidence>
<evidence type="ECO:0000256" key="1">
    <source>
        <dbReference type="ARBA" id="ARBA00004651"/>
    </source>
</evidence>
<keyword evidence="4" id="KW-1003">Cell membrane</keyword>
<dbReference type="EMBL" id="JAKRKC020000001">
    <property type="protein sequence ID" value="MCK2217477.1"/>
    <property type="molecule type" value="Genomic_DNA"/>
</dbReference>